<dbReference type="InterPro" id="IPR043128">
    <property type="entry name" value="Rev_trsase/Diguanyl_cyclase"/>
</dbReference>
<dbReference type="InterPro" id="IPR043502">
    <property type="entry name" value="DNA/RNA_pol_sf"/>
</dbReference>
<dbReference type="Gene3D" id="3.30.70.270">
    <property type="match status" value="1"/>
</dbReference>
<gene>
    <name evidence="3" type="ORF">MTR67_027725</name>
</gene>
<dbReference type="Proteomes" id="UP001234989">
    <property type="component" value="Chromosome 6"/>
</dbReference>
<dbReference type="InterPro" id="IPR053134">
    <property type="entry name" value="RNA-dir_DNA_polymerase"/>
</dbReference>
<accession>A0AAF0R4M6</accession>
<dbReference type="Gene3D" id="3.10.20.370">
    <property type="match status" value="1"/>
</dbReference>
<dbReference type="SUPFAM" id="SSF56672">
    <property type="entry name" value="DNA/RNA polymerases"/>
    <property type="match status" value="1"/>
</dbReference>
<evidence type="ECO:0000259" key="2">
    <source>
        <dbReference type="Pfam" id="PF17919"/>
    </source>
</evidence>
<evidence type="ECO:0000313" key="4">
    <source>
        <dbReference type="Proteomes" id="UP001234989"/>
    </source>
</evidence>
<organism evidence="3 4">
    <name type="scientific">Solanum verrucosum</name>
    <dbReference type="NCBI Taxonomy" id="315347"/>
    <lineage>
        <taxon>Eukaryota</taxon>
        <taxon>Viridiplantae</taxon>
        <taxon>Streptophyta</taxon>
        <taxon>Embryophyta</taxon>
        <taxon>Tracheophyta</taxon>
        <taxon>Spermatophyta</taxon>
        <taxon>Magnoliopsida</taxon>
        <taxon>eudicotyledons</taxon>
        <taxon>Gunneridae</taxon>
        <taxon>Pentapetalae</taxon>
        <taxon>asterids</taxon>
        <taxon>lamiids</taxon>
        <taxon>Solanales</taxon>
        <taxon>Solanaceae</taxon>
        <taxon>Solanoideae</taxon>
        <taxon>Solaneae</taxon>
        <taxon>Solanum</taxon>
    </lineage>
</organism>
<keyword evidence="1" id="KW-0472">Membrane</keyword>
<dbReference type="PANTHER" id="PTHR24559">
    <property type="entry name" value="TRANSPOSON TY3-I GAG-POL POLYPROTEIN"/>
    <property type="match status" value="1"/>
</dbReference>
<dbReference type="AlphaFoldDB" id="A0AAF0R4M6"/>
<feature type="domain" description="Reverse transcriptase/retrotransposon-derived protein RNase H-like" evidence="2">
    <location>
        <begin position="56"/>
        <end position="122"/>
    </location>
</feature>
<keyword evidence="1" id="KW-0812">Transmembrane</keyword>
<name>A0AAF0R4M6_SOLVR</name>
<evidence type="ECO:0000313" key="3">
    <source>
        <dbReference type="EMBL" id="WMV34340.1"/>
    </source>
</evidence>
<protein>
    <recommendedName>
        <fullName evidence="2">Reverse transcriptase/retrotransposon-derived protein RNase H-like domain-containing protein</fullName>
    </recommendedName>
</protein>
<dbReference type="EMBL" id="CP133617">
    <property type="protein sequence ID" value="WMV34340.1"/>
    <property type="molecule type" value="Genomic_DNA"/>
</dbReference>
<sequence>MILMNEVFKLFLDSFVIVFIDDILVYSKSEEEHVDHLHIVLGVLGKQRLYAKFSKCESHILALSVEGKDFIIYCDASHSGLGDVLMQDKNVIAYASLQLKVHKRNYPTHNLELAAVAFALRSSDITFMVLTVRCLLIIVVCNICSLKRI</sequence>
<reference evidence="3" key="1">
    <citation type="submission" date="2023-08" db="EMBL/GenBank/DDBJ databases">
        <title>A de novo genome assembly of Solanum verrucosum Schlechtendal, a Mexican diploid species geographically isolated from the other diploid A-genome species in potato relatives.</title>
        <authorList>
            <person name="Hosaka K."/>
        </authorList>
    </citation>
    <scope>NUCLEOTIDE SEQUENCE</scope>
    <source>
        <tissue evidence="3">Young leaves</tissue>
    </source>
</reference>
<dbReference type="InterPro" id="IPR041577">
    <property type="entry name" value="RT_RNaseH_2"/>
</dbReference>
<keyword evidence="1" id="KW-1133">Transmembrane helix</keyword>
<keyword evidence="4" id="KW-1185">Reference proteome</keyword>
<evidence type="ECO:0000256" key="1">
    <source>
        <dbReference type="SAM" id="Phobius"/>
    </source>
</evidence>
<dbReference type="PANTHER" id="PTHR24559:SF444">
    <property type="entry name" value="REVERSE TRANSCRIPTASE DOMAIN-CONTAINING PROTEIN"/>
    <property type="match status" value="1"/>
</dbReference>
<dbReference type="Pfam" id="PF17919">
    <property type="entry name" value="RT_RNaseH_2"/>
    <property type="match status" value="1"/>
</dbReference>
<proteinExistence type="predicted"/>
<feature type="transmembrane region" description="Helical" evidence="1">
    <location>
        <begin position="125"/>
        <end position="146"/>
    </location>
</feature>